<evidence type="ECO:0000256" key="1">
    <source>
        <dbReference type="SAM" id="SignalP"/>
    </source>
</evidence>
<gene>
    <name evidence="2" type="ORF">COMA1_10780</name>
</gene>
<feature type="chain" id="PRO_5006623702" description="Lipoprotein" evidence="1">
    <location>
        <begin position="26"/>
        <end position="129"/>
    </location>
</feature>
<proteinExistence type="predicted"/>
<evidence type="ECO:0000313" key="2">
    <source>
        <dbReference type="EMBL" id="CUS32723.1"/>
    </source>
</evidence>
<dbReference type="STRING" id="1742972.COMA1_10780"/>
<feature type="signal peptide" evidence="1">
    <location>
        <begin position="1"/>
        <end position="25"/>
    </location>
</feature>
<keyword evidence="1" id="KW-0732">Signal</keyword>
<dbReference type="OrthoDB" id="9157170at2"/>
<accession>A0A0S4L4X7</accession>
<dbReference type="RefSeq" id="WP_090743943.1">
    <property type="nucleotide sequence ID" value="NZ_CZQA01000001.1"/>
</dbReference>
<protein>
    <recommendedName>
        <fullName evidence="4">Lipoprotein</fullName>
    </recommendedName>
</protein>
<dbReference type="PROSITE" id="PS51257">
    <property type="entry name" value="PROKAR_LIPOPROTEIN"/>
    <property type="match status" value="1"/>
</dbReference>
<dbReference type="EMBL" id="CZQA01000001">
    <property type="protein sequence ID" value="CUS32723.1"/>
    <property type="molecule type" value="Genomic_DNA"/>
</dbReference>
<dbReference type="AlphaFoldDB" id="A0A0S4L4X7"/>
<sequence>MKVYPRSPLALLLLLTLGCVTPVTPEQIAGADYGTVPEASIYQKAIQDLVQQSLLEPFPARIRVIREPQKGYAYLSGRRKPPEFGYIVHVGITAKNLMGEYRSEKPHRFFIKNEALYLLNKSDKAEVVE</sequence>
<evidence type="ECO:0008006" key="4">
    <source>
        <dbReference type="Google" id="ProtNLM"/>
    </source>
</evidence>
<keyword evidence="3" id="KW-1185">Reference proteome</keyword>
<dbReference type="Proteomes" id="UP000199032">
    <property type="component" value="Unassembled WGS sequence"/>
</dbReference>
<evidence type="ECO:0000313" key="3">
    <source>
        <dbReference type="Proteomes" id="UP000199032"/>
    </source>
</evidence>
<organism evidence="2 3">
    <name type="scientific">Candidatus Nitrospira nitrosa</name>
    <dbReference type="NCBI Taxonomy" id="1742972"/>
    <lineage>
        <taxon>Bacteria</taxon>
        <taxon>Pseudomonadati</taxon>
        <taxon>Nitrospirota</taxon>
        <taxon>Nitrospiria</taxon>
        <taxon>Nitrospirales</taxon>
        <taxon>Nitrospiraceae</taxon>
        <taxon>Nitrospira</taxon>
    </lineage>
</organism>
<name>A0A0S4L4X7_9BACT</name>
<reference evidence="2 3" key="1">
    <citation type="submission" date="2015-10" db="EMBL/GenBank/DDBJ databases">
        <authorList>
            <person name="Gilbert D.G."/>
        </authorList>
    </citation>
    <scope>NUCLEOTIDE SEQUENCE [LARGE SCALE GENOMIC DNA]</scope>
    <source>
        <strain evidence="2">COMA1</strain>
    </source>
</reference>